<dbReference type="FunFam" id="3.40.850.10:FF:000080">
    <property type="entry name" value="Kinesin-like protein"/>
    <property type="match status" value="1"/>
</dbReference>
<dbReference type="GO" id="GO:0008017">
    <property type="term" value="F:microtubule binding"/>
    <property type="evidence" value="ECO:0007669"/>
    <property type="project" value="InterPro"/>
</dbReference>
<proteinExistence type="inferred from homology"/>
<dbReference type="SUPFAM" id="SSF52540">
    <property type="entry name" value="P-loop containing nucleoside triphosphate hydrolases"/>
    <property type="match status" value="1"/>
</dbReference>
<dbReference type="AlphaFoldDB" id="A0AA88L0E3"/>
<keyword evidence="5 6" id="KW-0505">Motor protein</keyword>
<evidence type="ECO:0000256" key="3">
    <source>
        <dbReference type="ARBA" id="ARBA00022840"/>
    </source>
</evidence>
<feature type="domain" description="Kinesin motor" evidence="8">
    <location>
        <begin position="52"/>
        <end position="395"/>
    </location>
</feature>
<dbReference type="PRINTS" id="PR00380">
    <property type="entry name" value="KINESINHEAVY"/>
</dbReference>
<dbReference type="InterPro" id="IPR036961">
    <property type="entry name" value="Kinesin_motor_dom_sf"/>
</dbReference>
<dbReference type="Gene3D" id="3.40.850.10">
    <property type="entry name" value="Kinesin motor domain"/>
    <property type="match status" value="1"/>
</dbReference>
<evidence type="ECO:0000256" key="4">
    <source>
        <dbReference type="ARBA" id="ARBA00023212"/>
    </source>
</evidence>
<dbReference type="GO" id="GO:0051231">
    <property type="term" value="P:spindle elongation"/>
    <property type="evidence" value="ECO:0007669"/>
    <property type="project" value="TreeGrafter"/>
</dbReference>
<keyword evidence="10" id="KW-1185">Reference proteome</keyword>
<evidence type="ECO:0000256" key="2">
    <source>
        <dbReference type="ARBA" id="ARBA00022741"/>
    </source>
</evidence>
<gene>
    <name evidence="9" type="ORF">QYM36_012748</name>
</gene>
<sequence length="551" mass="62001">MKGHLSSKKSNIGKVSSDEIPSPSDSSRYGSTVSLTGSINSLTDDDGENDGNVRVIVRIKPLNAKQVRTEESESVQVISPTQILVKGTKENITKNFTFSSILTPEVSQADVFEQSGVKDLIDKAVQGFSSTIFCYGQTGSGKTHTLTGPPHLFGDRPDPYSEDHGLVYRSFVYLYDSLQGHEDVTFTLKASFYEIYNEKIIDLLNFGTNQQKFLNVRWSRKFRGFYVENLFTVQCDEFDDLLAVLEEGMRYRAVGFHNMNEHSSRSHTILTVHVIAESKDSQEGVFISRHGKINFVDLAGSEMTKKTKSHGKTLVEANNINKSLMVLGYCISKLSEGKKRNSGHIPYRDSQLTKLLADSLAGNGVSLMIACISPTKYNFSETVNTLRYAARAKRIKNSPVIVMDPRESLILSLRRALTALQIENEHLRALTNVKKSKEFPNFPEMVQPVDGTVDRTAMKYFLGETDKTFVHRLLQENIALRDENAELYAIRDSLMRDQEEASRQNERLKKMVDFSKINHNDAGEVLEEINAQNPLRTSFTLSKANYKKQTS</sequence>
<keyword evidence="6" id="KW-0493">Microtubule</keyword>
<evidence type="ECO:0000313" key="9">
    <source>
        <dbReference type="EMBL" id="KAK2711732.1"/>
    </source>
</evidence>
<evidence type="ECO:0000256" key="6">
    <source>
        <dbReference type="RuleBase" id="RU000394"/>
    </source>
</evidence>
<evidence type="ECO:0000256" key="7">
    <source>
        <dbReference type="SAM" id="MobiDB-lite"/>
    </source>
</evidence>
<dbReference type="InterPro" id="IPR019821">
    <property type="entry name" value="Kinesin_motor_CS"/>
</dbReference>
<comment type="similarity">
    <text evidence="5 6">Belongs to the TRAFAC class myosin-kinesin ATPase superfamily. Kinesin family.</text>
</comment>
<dbReference type="PANTHER" id="PTHR47969:SF33">
    <property type="entry name" value="KINESIN-LIKE PROTEIN"/>
    <property type="match status" value="1"/>
</dbReference>
<evidence type="ECO:0000259" key="8">
    <source>
        <dbReference type="PROSITE" id="PS50067"/>
    </source>
</evidence>
<dbReference type="GO" id="GO:0007052">
    <property type="term" value="P:mitotic spindle organization"/>
    <property type="evidence" value="ECO:0007669"/>
    <property type="project" value="TreeGrafter"/>
</dbReference>
<reference evidence="9" key="1">
    <citation type="submission" date="2023-07" db="EMBL/GenBank/DDBJ databases">
        <title>Chromosome-level genome assembly of Artemia franciscana.</title>
        <authorList>
            <person name="Jo E."/>
        </authorList>
    </citation>
    <scope>NUCLEOTIDE SEQUENCE</scope>
    <source>
        <tissue evidence="9">Whole body</tissue>
    </source>
</reference>
<comment type="subcellular location">
    <subcellularLocation>
        <location evidence="1">Cytoplasm</location>
        <location evidence="1">Cytoskeleton</location>
    </subcellularLocation>
</comment>
<organism evidence="9 10">
    <name type="scientific">Artemia franciscana</name>
    <name type="common">Brine shrimp</name>
    <name type="synonym">Artemia sanfranciscana</name>
    <dbReference type="NCBI Taxonomy" id="6661"/>
    <lineage>
        <taxon>Eukaryota</taxon>
        <taxon>Metazoa</taxon>
        <taxon>Ecdysozoa</taxon>
        <taxon>Arthropoda</taxon>
        <taxon>Crustacea</taxon>
        <taxon>Branchiopoda</taxon>
        <taxon>Anostraca</taxon>
        <taxon>Artemiidae</taxon>
        <taxon>Artemia</taxon>
    </lineage>
</organism>
<dbReference type="SMART" id="SM00129">
    <property type="entry name" value="KISc"/>
    <property type="match status" value="1"/>
</dbReference>
<dbReference type="Proteomes" id="UP001187531">
    <property type="component" value="Unassembled WGS sequence"/>
</dbReference>
<dbReference type="PANTHER" id="PTHR47969">
    <property type="entry name" value="CHROMOSOME-ASSOCIATED KINESIN KIF4A-RELATED"/>
    <property type="match status" value="1"/>
</dbReference>
<dbReference type="PROSITE" id="PS00411">
    <property type="entry name" value="KINESIN_MOTOR_1"/>
    <property type="match status" value="1"/>
</dbReference>
<dbReference type="Pfam" id="PF00225">
    <property type="entry name" value="Kinesin"/>
    <property type="match status" value="1"/>
</dbReference>
<evidence type="ECO:0000256" key="1">
    <source>
        <dbReference type="ARBA" id="ARBA00004245"/>
    </source>
</evidence>
<keyword evidence="3 5" id="KW-0067">ATP-binding</keyword>
<feature type="region of interest" description="Disordered" evidence="7">
    <location>
        <begin position="1"/>
        <end position="32"/>
    </location>
</feature>
<evidence type="ECO:0000256" key="5">
    <source>
        <dbReference type="PROSITE-ProRule" id="PRU00283"/>
    </source>
</evidence>
<feature type="binding site" evidence="5">
    <location>
        <begin position="136"/>
        <end position="143"/>
    </location>
    <ligand>
        <name>ATP</name>
        <dbReference type="ChEBI" id="CHEBI:30616"/>
    </ligand>
</feature>
<dbReference type="GO" id="GO:0005874">
    <property type="term" value="C:microtubule"/>
    <property type="evidence" value="ECO:0007669"/>
    <property type="project" value="UniProtKB-KW"/>
</dbReference>
<dbReference type="GO" id="GO:0003777">
    <property type="term" value="F:microtubule motor activity"/>
    <property type="evidence" value="ECO:0007669"/>
    <property type="project" value="InterPro"/>
</dbReference>
<dbReference type="GO" id="GO:0005524">
    <property type="term" value="F:ATP binding"/>
    <property type="evidence" value="ECO:0007669"/>
    <property type="project" value="UniProtKB-UniRule"/>
</dbReference>
<dbReference type="InterPro" id="IPR027417">
    <property type="entry name" value="P-loop_NTPase"/>
</dbReference>
<name>A0AA88L0E3_ARTSF</name>
<feature type="compositionally biased region" description="Low complexity" evidence="7">
    <location>
        <begin position="18"/>
        <end position="27"/>
    </location>
</feature>
<accession>A0AA88L0E3</accession>
<comment type="caution">
    <text evidence="9">The sequence shown here is derived from an EMBL/GenBank/DDBJ whole genome shotgun (WGS) entry which is preliminary data.</text>
</comment>
<protein>
    <recommendedName>
        <fullName evidence="6">Kinesin-like protein</fullName>
    </recommendedName>
</protein>
<dbReference type="GO" id="GO:0007018">
    <property type="term" value="P:microtubule-based movement"/>
    <property type="evidence" value="ECO:0007669"/>
    <property type="project" value="InterPro"/>
</dbReference>
<keyword evidence="4" id="KW-0206">Cytoskeleton</keyword>
<evidence type="ECO:0000313" key="10">
    <source>
        <dbReference type="Proteomes" id="UP001187531"/>
    </source>
</evidence>
<dbReference type="InterPro" id="IPR001752">
    <property type="entry name" value="Kinesin_motor_dom"/>
</dbReference>
<dbReference type="GO" id="GO:0005875">
    <property type="term" value="C:microtubule associated complex"/>
    <property type="evidence" value="ECO:0007669"/>
    <property type="project" value="TreeGrafter"/>
</dbReference>
<keyword evidence="2 5" id="KW-0547">Nucleotide-binding</keyword>
<keyword evidence="4" id="KW-0963">Cytoplasm</keyword>
<dbReference type="CDD" id="cd00106">
    <property type="entry name" value="KISc"/>
    <property type="match status" value="1"/>
</dbReference>
<dbReference type="InterPro" id="IPR027640">
    <property type="entry name" value="Kinesin-like_fam"/>
</dbReference>
<dbReference type="EMBL" id="JAVRJZ010000016">
    <property type="protein sequence ID" value="KAK2711732.1"/>
    <property type="molecule type" value="Genomic_DNA"/>
</dbReference>
<dbReference type="PROSITE" id="PS50067">
    <property type="entry name" value="KINESIN_MOTOR_2"/>
    <property type="match status" value="1"/>
</dbReference>